<protein>
    <submittedName>
        <fullName evidence="1">Uncharacterized protein</fullName>
    </submittedName>
</protein>
<name>A0A0F9UEV8_9ZZZZ</name>
<sequence>MSLKGEDMITEAQFNRGTLDCMTALRRRLKQDMGVTIRLAEPDAVERMLQLSNTSEMSEIRELGLRLSTLLMPSLAPDEEAMLAQGAIAARQYHQRATRVVELATEPPTASASVRIYRGQIIRS</sequence>
<dbReference type="AlphaFoldDB" id="A0A0F9UEV8"/>
<gene>
    <name evidence="1" type="ORF">LCGC14_0216180</name>
</gene>
<comment type="caution">
    <text evidence="1">The sequence shown here is derived from an EMBL/GenBank/DDBJ whole genome shotgun (WGS) entry which is preliminary data.</text>
</comment>
<evidence type="ECO:0000313" key="1">
    <source>
        <dbReference type="EMBL" id="KKN91735.1"/>
    </source>
</evidence>
<organism evidence="1">
    <name type="scientific">marine sediment metagenome</name>
    <dbReference type="NCBI Taxonomy" id="412755"/>
    <lineage>
        <taxon>unclassified sequences</taxon>
        <taxon>metagenomes</taxon>
        <taxon>ecological metagenomes</taxon>
    </lineage>
</organism>
<accession>A0A0F9UEV8</accession>
<dbReference type="EMBL" id="LAZR01000101">
    <property type="protein sequence ID" value="KKN91735.1"/>
    <property type="molecule type" value="Genomic_DNA"/>
</dbReference>
<reference evidence="1" key="1">
    <citation type="journal article" date="2015" name="Nature">
        <title>Complex archaea that bridge the gap between prokaryotes and eukaryotes.</title>
        <authorList>
            <person name="Spang A."/>
            <person name="Saw J.H."/>
            <person name="Jorgensen S.L."/>
            <person name="Zaremba-Niedzwiedzka K."/>
            <person name="Martijn J."/>
            <person name="Lind A.E."/>
            <person name="van Eijk R."/>
            <person name="Schleper C."/>
            <person name="Guy L."/>
            <person name="Ettema T.J."/>
        </authorList>
    </citation>
    <scope>NUCLEOTIDE SEQUENCE</scope>
</reference>
<proteinExistence type="predicted"/>